<sequence length="31" mass="3521">MVLRTVMTVEDKAAFLSNLPLIRIKSPVKLH</sequence>
<evidence type="ECO:0000313" key="1">
    <source>
        <dbReference type="EMBL" id="SFU32715.1"/>
    </source>
</evidence>
<organism evidence="1 2">
    <name type="scientific">Nitrosomonas eutropha</name>
    <dbReference type="NCBI Taxonomy" id="916"/>
    <lineage>
        <taxon>Bacteria</taxon>
        <taxon>Pseudomonadati</taxon>
        <taxon>Pseudomonadota</taxon>
        <taxon>Betaproteobacteria</taxon>
        <taxon>Nitrosomonadales</taxon>
        <taxon>Nitrosomonadaceae</taxon>
        <taxon>Nitrosomonas</taxon>
    </lineage>
</organism>
<dbReference type="AlphaFoldDB" id="A0A1I7F9B9"/>
<evidence type="ECO:0000313" key="2">
    <source>
        <dbReference type="Proteomes" id="UP000183926"/>
    </source>
</evidence>
<name>A0A1I7F9B9_9PROT</name>
<reference evidence="1 2" key="1">
    <citation type="submission" date="2016-10" db="EMBL/GenBank/DDBJ databases">
        <authorList>
            <person name="de Groot N.N."/>
        </authorList>
    </citation>
    <scope>NUCLEOTIDE SEQUENCE [LARGE SCALE GENOMIC DNA]</scope>
    <source>
        <strain evidence="1 2">Nm24</strain>
    </source>
</reference>
<proteinExistence type="predicted"/>
<gene>
    <name evidence="1" type="ORF">SAMN05216339_101355</name>
</gene>
<protein>
    <submittedName>
        <fullName evidence="1">Uncharacterized protein</fullName>
    </submittedName>
</protein>
<dbReference type="Proteomes" id="UP000183926">
    <property type="component" value="Unassembled WGS sequence"/>
</dbReference>
<accession>A0A1I7F9B9</accession>
<dbReference type="EMBL" id="FPBL01000001">
    <property type="protein sequence ID" value="SFU32715.1"/>
    <property type="molecule type" value="Genomic_DNA"/>
</dbReference>